<dbReference type="SMART" id="SM00382">
    <property type="entry name" value="AAA"/>
    <property type="match status" value="1"/>
</dbReference>
<dbReference type="GO" id="GO:0005524">
    <property type="term" value="F:ATP binding"/>
    <property type="evidence" value="ECO:0007669"/>
    <property type="project" value="UniProtKB-KW"/>
</dbReference>
<evidence type="ECO:0000256" key="4">
    <source>
        <dbReference type="ARBA" id="ARBA00022692"/>
    </source>
</evidence>
<dbReference type="GO" id="GO:0007031">
    <property type="term" value="P:peroxisome organization"/>
    <property type="evidence" value="ECO:0007669"/>
    <property type="project" value="TreeGrafter"/>
</dbReference>
<proteinExistence type="inferred from homology"/>
<keyword evidence="5" id="KW-0547">Nucleotide-binding</keyword>
<dbReference type="GO" id="GO:0006635">
    <property type="term" value="P:fatty acid beta-oxidation"/>
    <property type="evidence" value="ECO:0007669"/>
    <property type="project" value="TreeGrafter"/>
</dbReference>
<evidence type="ECO:0000256" key="11">
    <source>
        <dbReference type="ARBA" id="ARBA00023140"/>
    </source>
</evidence>
<dbReference type="Proteomes" id="UP000472263">
    <property type="component" value="Chromosome 23"/>
</dbReference>
<dbReference type="FunFam" id="3.40.50.300:FF:000800">
    <property type="entry name" value="ATP-binding cassette sub-family D member 1"/>
    <property type="match status" value="1"/>
</dbReference>
<comment type="similarity">
    <text evidence="2">Belongs to the ABC transporter superfamily. ABCD family. Peroxisomal fatty acyl CoA transporter (TC 3.A.1.203) subfamily.</text>
</comment>
<dbReference type="PANTHER" id="PTHR11384:SF68">
    <property type="entry name" value="ATP-BINDING CASSETTE SUB-FAMILY D MEMBER 2-RELATED"/>
    <property type="match status" value="1"/>
</dbReference>
<dbReference type="Pfam" id="PF00005">
    <property type="entry name" value="ABC_tran"/>
    <property type="match status" value="1"/>
</dbReference>
<keyword evidence="3" id="KW-0813">Transport</keyword>
<protein>
    <submittedName>
        <fullName evidence="14">ATP binding cassette subfamily D member 2</fullName>
    </submittedName>
</protein>
<evidence type="ECO:0000313" key="15">
    <source>
        <dbReference type="Proteomes" id="UP000472263"/>
    </source>
</evidence>
<evidence type="ECO:0000256" key="6">
    <source>
        <dbReference type="ARBA" id="ARBA00022801"/>
    </source>
</evidence>
<dbReference type="Gene3D" id="3.40.50.300">
    <property type="entry name" value="P-loop containing nucleotide triphosphate hydrolases"/>
    <property type="match status" value="1"/>
</dbReference>
<dbReference type="PANTHER" id="PTHR11384">
    <property type="entry name" value="ATP-BINDING CASSETTE, SUB-FAMILY D MEMBER"/>
    <property type="match status" value="1"/>
</dbReference>
<evidence type="ECO:0000256" key="10">
    <source>
        <dbReference type="ARBA" id="ARBA00023136"/>
    </source>
</evidence>
<sequence>MSNILDAASKVRWDRTTAAKRAVFLAAAAYGVKTLYPIICKQIGKRKDCRNNTRTPKAENGSTCLVKSQIDGVDHKKTSPGVNAEFFKQILELGKILFPKLVSRELGLLSVHSVALISRTFLSIYVASLDGKIVKTIVEKKPRRFIIQLMKWLLIAIPATFVNSAIRYLECKLALAFRTRLVDHAYRTYFTDQTYYKVSNMDGRLANPDQSLTEDVMMFSQSVAHLYSNLTKPILDVMLTSYTLIQTARSRGANATGPTLLAGLVVFATAKVLRACSPRFGKLVAEEAHRKGYLRYVHSRIIANAEEIAFYRGHKVEMRQLQKCYRALANQMNLILSKRLWYIMIEQFLMKYVWSGSGLVMVAVPIITATGYADNETADGQPQVMVSDRTEAFTTARNLLASGADAIERIMSSYKEVTELAGYTARVHNMFLVFEEVQRGIYKRSSVSTTTGEKKSKPEMHIDGPLEIRGEVIDVDKGIVCESVPIITPNGDVVVSRLNFKVEEGMHLLITGPNGCGKSSLFRILSGLWPVYGGRLHKPSPQHMFYIPQRPYMSIGSLRDQVIYPDSVEDMAARGLSDKDLEAILDIVNLNHIVTREGGWDAELDWKDVLSGGEKQRMGMARMFYHKPKYALLDECTSAVSIDVEGKIFQAAKDAGISLLSITHRPSLWKYHTHLLQFDGEGGWRFEQLDTATRLSLTEEKQRLEAQLAGIPEMQHRLNELCKILGEDSVLKTAEE</sequence>
<dbReference type="CTD" id="225"/>
<reference evidence="14" key="3">
    <citation type="submission" date="2025-09" db="UniProtKB">
        <authorList>
            <consortium name="Ensembl"/>
        </authorList>
    </citation>
    <scope>IDENTIFICATION</scope>
</reference>
<reference evidence="14" key="1">
    <citation type="submission" date="2019-06" db="EMBL/GenBank/DDBJ databases">
        <authorList>
            <consortium name="Wellcome Sanger Institute Data Sharing"/>
        </authorList>
    </citation>
    <scope>NUCLEOTIDE SEQUENCE [LARGE SCALE GENOMIC DNA]</scope>
</reference>
<evidence type="ECO:0000256" key="8">
    <source>
        <dbReference type="ARBA" id="ARBA00022967"/>
    </source>
</evidence>
<dbReference type="GeneTree" id="ENSGT00950000182955"/>
<name>A0A667ZDL0_9TELE</name>
<evidence type="ECO:0000256" key="5">
    <source>
        <dbReference type="ARBA" id="ARBA00022741"/>
    </source>
</evidence>
<evidence type="ECO:0000256" key="3">
    <source>
        <dbReference type="ARBA" id="ARBA00022448"/>
    </source>
</evidence>
<dbReference type="FunCoup" id="A0A667ZDL0">
    <property type="interactions" value="724"/>
</dbReference>
<dbReference type="InterPro" id="IPR027417">
    <property type="entry name" value="P-loop_NTPase"/>
</dbReference>
<dbReference type="GO" id="GO:0140359">
    <property type="term" value="F:ABC-type transporter activity"/>
    <property type="evidence" value="ECO:0007669"/>
    <property type="project" value="InterPro"/>
</dbReference>
<evidence type="ECO:0000256" key="9">
    <source>
        <dbReference type="ARBA" id="ARBA00022989"/>
    </source>
</evidence>
<dbReference type="PROSITE" id="PS00211">
    <property type="entry name" value="ABC_TRANSPORTER_1"/>
    <property type="match status" value="1"/>
</dbReference>
<dbReference type="AlphaFoldDB" id="A0A667ZDL0"/>
<keyword evidence="10" id="KW-0472">Membrane</keyword>
<dbReference type="InterPro" id="IPR003593">
    <property type="entry name" value="AAA+_ATPase"/>
</dbReference>
<dbReference type="PROSITE" id="PS50929">
    <property type="entry name" value="ABC_TM1F"/>
    <property type="match status" value="1"/>
</dbReference>
<dbReference type="InterPro" id="IPR017871">
    <property type="entry name" value="ABC_transporter-like_CS"/>
</dbReference>
<dbReference type="CDD" id="cd03223">
    <property type="entry name" value="ABCD_peroxisomal_ALDP"/>
    <property type="match status" value="1"/>
</dbReference>
<dbReference type="SUPFAM" id="SSF90123">
    <property type="entry name" value="ABC transporter transmembrane region"/>
    <property type="match status" value="1"/>
</dbReference>
<evidence type="ECO:0000256" key="1">
    <source>
        <dbReference type="ARBA" id="ARBA00004585"/>
    </source>
</evidence>
<keyword evidence="8" id="KW-1278">Translocase</keyword>
<dbReference type="InterPro" id="IPR050835">
    <property type="entry name" value="ABC_transporter_sub-D"/>
</dbReference>
<feature type="domain" description="ABC transporter" evidence="12">
    <location>
        <begin position="479"/>
        <end position="705"/>
    </location>
</feature>
<dbReference type="RefSeq" id="XP_029901621.1">
    <property type="nucleotide sequence ID" value="XM_030045761.1"/>
</dbReference>
<dbReference type="InterPro" id="IPR003439">
    <property type="entry name" value="ABC_transporter-like_ATP-bd"/>
</dbReference>
<dbReference type="GO" id="GO:0015910">
    <property type="term" value="P:long-chain fatty acid import into peroxisome"/>
    <property type="evidence" value="ECO:0007669"/>
    <property type="project" value="TreeGrafter"/>
</dbReference>
<organism evidence="14 15">
    <name type="scientific">Myripristis murdjan</name>
    <name type="common">pinecone soldierfish</name>
    <dbReference type="NCBI Taxonomy" id="586833"/>
    <lineage>
        <taxon>Eukaryota</taxon>
        <taxon>Metazoa</taxon>
        <taxon>Chordata</taxon>
        <taxon>Craniata</taxon>
        <taxon>Vertebrata</taxon>
        <taxon>Euteleostomi</taxon>
        <taxon>Actinopterygii</taxon>
        <taxon>Neopterygii</taxon>
        <taxon>Teleostei</taxon>
        <taxon>Neoteleostei</taxon>
        <taxon>Acanthomorphata</taxon>
        <taxon>Holocentriformes</taxon>
        <taxon>Holocentridae</taxon>
        <taxon>Myripristis</taxon>
    </lineage>
</organism>
<keyword evidence="6" id="KW-0378">Hydrolase</keyword>
<dbReference type="OrthoDB" id="422637at2759"/>
<dbReference type="GO" id="GO:0042760">
    <property type="term" value="P:very long-chain fatty acid catabolic process"/>
    <property type="evidence" value="ECO:0007669"/>
    <property type="project" value="TreeGrafter"/>
</dbReference>
<dbReference type="PROSITE" id="PS50893">
    <property type="entry name" value="ABC_TRANSPORTER_2"/>
    <property type="match status" value="1"/>
</dbReference>
<dbReference type="InParanoid" id="A0A667ZDL0"/>
<evidence type="ECO:0000256" key="2">
    <source>
        <dbReference type="ARBA" id="ARBA00008575"/>
    </source>
</evidence>
<keyword evidence="15" id="KW-1185">Reference proteome</keyword>
<feature type="domain" description="ABC transmembrane type-1" evidence="13">
    <location>
        <begin position="114"/>
        <end position="350"/>
    </location>
</feature>
<dbReference type="InterPro" id="IPR036640">
    <property type="entry name" value="ABC1_TM_sf"/>
</dbReference>
<dbReference type="Ensembl" id="ENSMMDT00005039315.1">
    <property type="protein sequence ID" value="ENSMMDP00005038512.1"/>
    <property type="gene ID" value="ENSMMDG00005017889.1"/>
</dbReference>
<dbReference type="Pfam" id="PF06472">
    <property type="entry name" value="ABC_membrane_2"/>
    <property type="match status" value="1"/>
</dbReference>
<dbReference type="GO" id="GO:0005324">
    <property type="term" value="F:long-chain fatty acid transmembrane transporter activity"/>
    <property type="evidence" value="ECO:0007669"/>
    <property type="project" value="TreeGrafter"/>
</dbReference>
<dbReference type="GeneID" id="115355101"/>
<evidence type="ECO:0000259" key="12">
    <source>
        <dbReference type="PROSITE" id="PS50893"/>
    </source>
</evidence>
<keyword evidence="11" id="KW-0576">Peroxisome</keyword>
<accession>A0A667ZDL0</accession>
<reference evidence="14" key="2">
    <citation type="submission" date="2025-08" db="UniProtKB">
        <authorList>
            <consortium name="Ensembl"/>
        </authorList>
    </citation>
    <scope>IDENTIFICATION</scope>
</reference>
<evidence type="ECO:0000313" key="14">
    <source>
        <dbReference type="Ensembl" id="ENSMMDP00005038512.1"/>
    </source>
</evidence>
<evidence type="ECO:0000256" key="7">
    <source>
        <dbReference type="ARBA" id="ARBA00022840"/>
    </source>
</evidence>
<dbReference type="InterPro" id="IPR011527">
    <property type="entry name" value="ABC1_TM_dom"/>
</dbReference>
<gene>
    <name evidence="14" type="primary">LOC115355101</name>
</gene>
<keyword evidence="7" id="KW-0067">ATP-binding</keyword>
<keyword evidence="9" id="KW-1133">Transmembrane helix</keyword>
<comment type="subcellular location">
    <subcellularLocation>
        <location evidence="1">Peroxisome membrane</location>
        <topology evidence="1">Multi-pass membrane protein</topology>
    </subcellularLocation>
</comment>
<dbReference type="GO" id="GO:0016887">
    <property type="term" value="F:ATP hydrolysis activity"/>
    <property type="evidence" value="ECO:0007669"/>
    <property type="project" value="InterPro"/>
</dbReference>
<evidence type="ECO:0000259" key="13">
    <source>
        <dbReference type="PROSITE" id="PS50929"/>
    </source>
</evidence>
<dbReference type="SUPFAM" id="SSF52540">
    <property type="entry name" value="P-loop containing nucleoside triphosphate hydrolases"/>
    <property type="match status" value="1"/>
</dbReference>
<keyword evidence="4" id="KW-0812">Transmembrane</keyword>
<dbReference type="GO" id="GO:0005778">
    <property type="term" value="C:peroxisomal membrane"/>
    <property type="evidence" value="ECO:0007669"/>
    <property type="project" value="UniProtKB-SubCell"/>
</dbReference>